<feature type="domain" description="Cyclic nucleotide-binding" evidence="4">
    <location>
        <begin position="652"/>
        <end position="712"/>
    </location>
</feature>
<keyword evidence="3" id="KW-0408">Iron</keyword>
<protein>
    <recommendedName>
        <fullName evidence="4">Cyclic nucleotide-binding domain-containing protein</fullName>
    </recommendedName>
</protein>
<dbReference type="InterPro" id="IPR035938">
    <property type="entry name" value="Hemerythrin-like_sf"/>
</dbReference>
<dbReference type="KEGG" id="dfl:DFE_2554"/>
<feature type="domain" description="Cyclic nucleotide-binding" evidence="4">
    <location>
        <begin position="491"/>
        <end position="592"/>
    </location>
</feature>
<dbReference type="PANTHER" id="PTHR37164">
    <property type="entry name" value="BACTERIOHEMERYTHRIN"/>
    <property type="match status" value="1"/>
</dbReference>
<evidence type="ECO:0000256" key="3">
    <source>
        <dbReference type="ARBA" id="ARBA00023004"/>
    </source>
</evidence>
<accession>A0A2Z6B1H0</accession>
<dbReference type="InterPro" id="IPR012312">
    <property type="entry name" value="Hemerythrin-like"/>
</dbReference>
<gene>
    <name evidence="5" type="ORF">DFE_2554</name>
</gene>
<evidence type="ECO:0000313" key="6">
    <source>
        <dbReference type="Proteomes" id="UP000269883"/>
    </source>
</evidence>
<dbReference type="Gene3D" id="2.60.120.10">
    <property type="entry name" value="Jelly Rolls"/>
    <property type="match status" value="2"/>
</dbReference>
<proteinExistence type="inferred from homology"/>
<dbReference type="NCBIfam" id="NF033749">
    <property type="entry name" value="bact_hemeryth"/>
    <property type="match status" value="1"/>
</dbReference>
<keyword evidence="2" id="KW-0479">Metal-binding</keyword>
<dbReference type="InterPro" id="IPR000595">
    <property type="entry name" value="cNMP-bd_dom"/>
</dbReference>
<dbReference type="CDD" id="cd00038">
    <property type="entry name" value="CAP_ED"/>
    <property type="match status" value="2"/>
</dbReference>
<dbReference type="InterPro" id="IPR036866">
    <property type="entry name" value="RibonucZ/Hydroxyglut_hydro"/>
</dbReference>
<dbReference type="Pfam" id="PF00027">
    <property type="entry name" value="cNMP_binding"/>
    <property type="match status" value="2"/>
</dbReference>
<dbReference type="PROSITE" id="PS50042">
    <property type="entry name" value="CNMP_BINDING_3"/>
    <property type="match status" value="2"/>
</dbReference>
<comment type="similarity">
    <text evidence="1">Belongs to the hemerythrin family.</text>
</comment>
<reference evidence="5 6" key="1">
    <citation type="journal article" date="2018" name="Sci. Adv.">
        <title>Multi-heme cytochromes provide a pathway for survival in energy-limited environments.</title>
        <authorList>
            <person name="Deng X."/>
            <person name="Dohmae N."/>
            <person name="Nealson K.H."/>
            <person name="Hashimoto K."/>
            <person name="Okamoto A."/>
        </authorList>
    </citation>
    <scope>NUCLEOTIDE SEQUENCE [LARGE SCALE GENOMIC DNA]</scope>
    <source>
        <strain evidence="5 6">IS5</strain>
    </source>
</reference>
<dbReference type="EMBL" id="AP017378">
    <property type="protein sequence ID" value="BBD09280.1"/>
    <property type="molecule type" value="Genomic_DNA"/>
</dbReference>
<dbReference type="Gene3D" id="1.20.120.50">
    <property type="entry name" value="Hemerythrin-like"/>
    <property type="match status" value="1"/>
</dbReference>
<dbReference type="InterPro" id="IPR014710">
    <property type="entry name" value="RmlC-like_jellyroll"/>
</dbReference>
<keyword evidence="6" id="KW-1185">Reference proteome</keyword>
<dbReference type="InterPro" id="IPR018490">
    <property type="entry name" value="cNMP-bd_dom_sf"/>
</dbReference>
<organism evidence="5 6">
    <name type="scientific">Desulfovibrio ferrophilus</name>
    <dbReference type="NCBI Taxonomy" id="241368"/>
    <lineage>
        <taxon>Bacteria</taxon>
        <taxon>Pseudomonadati</taxon>
        <taxon>Thermodesulfobacteriota</taxon>
        <taxon>Desulfovibrionia</taxon>
        <taxon>Desulfovibrionales</taxon>
        <taxon>Desulfovibrionaceae</taxon>
        <taxon>Desulfovibrio</taxon>
    </lineage>
</organism>
<evidence type="ECO:0000256" key="2">
    <source>
        <dbReference type="ARBA" id="ARBA00022723"/>
    </source>
</evidence>
<dbReference type="SUPFAM" id="SSF56281">
    <property type="entry name" value="Metallo-hydrolase/oxidoreductase"/>
    <property type="match status" value="1"/>
</dbReference>
<evidence type="ECO:0000259" key="4">
    <source>
        <dbReference type="PROSITE" id="PS50042"/>
    </source>
</evidence>
<evidence type="ECO:0000313" key="5">
    <source>
        <dbReference type="EMBL" id="BBD09280.1"/>
    </source>
</evidence>
<dbReference type="Proteomes" id="UP000269883">
    <property type="component" value="Chromosome"/>
</dbReference>
<dbReference type="CDD" id="cd12107">
    <property type="entry name" value="Hemerythrin"/>
    <property type="match status" value="1"/>
</dbReference>
<sequence>MPAIRKIEVIPGVHWVEIREADLYILCGCPADSVKHLMKRGLIIPEIKDGKQTETGPNVILLSDTLIQNGAFSNLAEFPVLQMLYRQGIILPGHPNNTGQKPLLMGSESQVQSQLRYIHRGNYGLFNEQELIATGLSPDRVNAEMRIKLRFAFDDIKKPEEFLDTLSIGETCVEVRNGVGICRKGHNLYEFSYGDETVEVDLHLPQGTQYPSPYPLCFQDVGRGYFDIIHSGDGDGWDVNRPAMSSVIMYQGEVYLIDAGPNIQHTLSALGIGVNEIRGIFHTHAHDDHFCGLTTLMQADHRILHFATPHVRASVAKKWAALLARPESEFASYFKLHDLIEDQWNDVLGLEVKPVFSPHPVETTIMFFRARSESGYRTYAHLADISSRRVLDNFLTDDDNASGLSRSLYDKVWKDYLTCVDVKKLDIGGGLIHGEAQDFSQDNSGKIILSHTARPLNDTEREIGSGASFGMVDRLIEGDQDFLRASAYRQLRRNLPVVKDHELRMLMNSEMISLNPGSILLRRGQTHTDVYLMVTGVTERIDSEKGLSNQCSAGSLLAELSGLAGQPCAATYRALTHVRALRLPAVLFKQVIADNKLEAYFDNLRTWRDFLRQTWLFGGATSSTVQDKIAGSMLSLKFKPGQALGHGTAPAIYIIHKGQAEVRYEDRVVETIGPGEFIGEGFVLFKTPCITTGIAVTELDVLHIHAGILRDVPVVRWKLFETFRRRMRSIVEATETGQSIFTWREEYSTGVPKQNDDHRELLEKAEEVHKCITENKGQGAIGEALDELIHYTTEHFSRELGWYKDEDFPELEHHALLHGQLLNEIRTKAMRIKAGIPNPDVEFVTFFKNWLIDHIMTEDRKFGRLMEFKQG</sequence>
<dbReference type="Pfam" id="PF01814">
    <property type="entry name" value="Hemerythrin"/>
    <property type="match status" value="1"/>
</dbReference>
<dbReference type="InterPro" id="IPR012827">
    <property type="entry name" value="Hemerythrin_metal-bd"/>
</dbReference>
<dbReference type="Gene3D" id="3.60.15.10">
    <property type="entry name" value="Ribonuclease Z/Hydroxyacylglutathione hydrolase-like"/>
    <property type="match status" value="1"/>
</dbReference>
<dbReference type="AlphaFoldDB" id="A0A2Z6B1H0"/>
<evidence type="ECO:0000256" key="1">
    <source>
        <dbReference type="ARBA" id="ARBA00010587"/>
    </source>
</evidence>
<name>A0A2Z6B1H0_9BACT</name>
<dbReference type="InterPro" id="IPR050669">
    <property type="entry name" value="Hemerythrin"/>
</dbReference>
<dbReference type="SUPFAM" id="SSF51206">
    <property type="entry name" value="cAMP-binding domain-like"/>
    <property type="match status" value="2"/>
</dbReference>
<dbReference type="SUPFAM" id="SSF47188">
    <property type="entry name" value="Hemerythrin-like"/>
    <property type="match status" value="1"/>
</dbReference>
<dbReference type="RefSeq" id="WP_126380113.1">
    <property type="nucleotide sequence ID" value="NZ_AP017378.1"/>
</dbReference>
<dbReference type="NCBIfam" id="TIGR02481">
    <property type="entry name" value="hemeryth_dom"/>
    <property type="match status" value="1"/>
</dbReference>
<dbReference type="OrthoDB" id="9774644at2"/>
<dbReference type="GO" id="GO:0046872">
    <property type="term" value="F:metal ion binding"/>
    <property type="evidence" value="ECO:0007669"/>
    <property type="project" value="UniProtKB-KW"/>
</dbReference>
<dbReference type="Pfam" id="PF23023">
    <property type="entry name" value="Anti-Pycsar_Apyc1"/>
    <property type="match status" value="1"/>
</dbReference>
<dbReference type="PANTHER" id="PTHR37164:SF1">
    <property type="entry name" value="BACTERIOHEMERYTHRIN"/>
    <property type="match status" value="1"/>
</dbReference>